<gene>
    <name evidence="3" type="ORF">Zmor_009389</name>
</gene>
<sequence length="2831" mass="323091">MVKIFCKLCLQYIAATDWKSHVAQKQHLQELPAKIVVKGPFKQDEIHRVFEHFVKFGGIRGQSVTNSGNNVSIEYRFWDARVYSEIIHQEHTVCDNEIEISWFKKSKSGDLLHVLPDDKMRKEKFIYRKIAIINSFKELPTFDEQLTLFQNKLKVTKTQTEANRKLIYNDLAAALVTNFPQSMIHFFGSSVTDLDIHDSDLNIYVDNTDSQLATLERIKEQVERSEFFERVSLCLDGDSPVVKFEHKKTKIFCQVSIKNELPVGNTELIKFYLMLDEKLKPLIVLIKFWLDCCGLRHENGLSSYAICLMVLFYLQQDPYNLPSVADLQTDLPPDEVDGWNCAFGPVEFTSSSLENATIFELMVGFLEFYSKFDYASTVLSPYWGSAIEKIGFLKPYELPDCFENFVNSDEVFVVNSGICVQDVFEHSKNVSLSVDLSSGARFTAVCRKSLELARSNAKGILFKLLASDEDLNEFSVINDDFCDEHEWIGLIKSLVSTILKRICRCDIVEKIEETGVCYDCSGDFNVWDDRVQTLKNLPVDRKINTVEREVAVSSHIVNNSSKEATWKMAVSLKFDTNPSRVSISFKDEENLPLILHIQHFVYVRLLEALKHKVKICIDDSDNKIFVAKDEPIEKVTKKDPVDEIKIEKTSTSKDCGDTQVVTNQNETVPTEVVNLDTNTQAGVDPFLYYQLRKKSFLTFEKQVNFFYCRFHTSKTTLNEMLHAISADLGPMFEYKLCGSGFLGTHIPKSDINIQIYDTPVVKFHQFLVANDRFAHVALQENCIKCVHLTTNLKVTFTPRNYTYELLAHYAYSDEKIRFLITVVKHWAHSCHIIHTITGYMITLMVLFYLQVVHKLPAMAAVQKTTTPKFKNNWKKIAPLKKSNFDLIVGFFKFYGDFDYFSMVVAPFCGIPIAKSRFLKPFSLPEQYQCYAKQDRELVVDSGMCIQCPFEHTRNVSASVRYSTAARFAGLCRYADRQLTKKNLLADLFWFSKNCQRAKFGLKQPAQVTLDKWIDSVKNFVVIILTQVLGGKIVHEANLGIGGITEYKCEGPLNVLDNRVQTFKKISKDLQPDISYLDREVALTSQILQNSDVNRWQIGVQIIVKKTLSVGVLVSFSGPLELCFCHFVYTRLCKLLSGEQNSKRAEATNKNVDNKNVLPVSGGSKFSSDEVKRTCEDALPSSEEQKKKSPPAPSMEGVEAGSSLSLSDDKMQTSILSPSETQSEFKKIPIKISLSAKDSSKKKTVVSTDSTPTSASDSDQPKLAILQETQNLPTFAAQTSHFCTKLLQDEKTTQARQCVIERDLKNALVFKAPYKKIFFFGSSVTGLVTEGGSFDIHVTSNSPRNKLTKTIVDALVANSKFEKPARLKSFVHCRHTETKVNCHVYINEELLTSRSRLVEYYVSLSPKVRQLFFVIKCWWEFNNVKENANLSKYGLYLMVIFYLQQEPYYFPSVSNLQERANPELVGDWNVAFVPLKFTSQALEAATINDLVFGFFQFYSTFDFYYNVVAPYSGSAIPKVCFVKPFDLPPCYDLLVKSGFTMTLGFGTWVQDPFQHTENIADSKNIQCVGKFSTLCRGVVEVDPSEKQLLHRLMVQCNNIEAVEIVKKPTFEEQTWKQTVKNVLFTIITKILCCEVIDVQESTLSRVPPVKDKPQEKEQTTIVCRGTKEIWSDRIAILKSWQPDTPSSCFNMDLFVSSVIKNDNQRNCEFDLTIKVVFLTNPTSVRVTILQPNLSHFNHFLYTRIVEGVCVAELKRQIHSPLQTSPIREHSKSATKVCESYKILVKGKFTYAQICRVHDYFSKFGKIVDVKVLGQEKNLAVEYCFAESDVYFQVIQKEHCLFGYKLKIVPLVALSATIPTLTFEDRKLSIIYSTVKCSTFEQQVNRLWNRVNSREEKIEKKYQTILSDFRTVLSDEFGSSNVSLGPNIGGNLEVYIENVTDAALKVAKHLLNTSPKFSFVSYAPRPNNFITCQHDQMKVKCDLRIRNTLVTSRHRLIQYYLSLDSKVPKLVLLLKYWVDYYDLADAFSDDAVSLLVIFYLQQGPYSLPSVKNLQSSASPQIVDGWNCAYAEIPEFTNSVLKYTPILDLLSDFFKFYSNFDYVTYVISPYFGSPVQKIRFLKPYALPPGFNYFRTHGNDLSVTSGVFVQDFFQHSLNLTNSATLDCMGRFTHVCRKSLQVLNSPKKFLLGELMLIAQRSIFDNPEFQITKKVYRDEVEWVQTTQTLTAKILSDVLNYKLSTKPTGFECVGQNNVWDSRIKAMKTLGMSRLRGVEKEAAVTTQVIIGHPEEVTWRLFVDLIFTTEPCGVKVVFKLNPGFNVYHVCHFLYTRLGKFLDNVEDCLDVVEVEECDLEAEEVVVIDLTDDGDVKVQPETSDCSEIEVNTGKIETEEKPPDTSDTIILDETKNEETPDVEDTKHKDTPSRKRKRSNVYEEEDDDVPSDFFDDFANEDFLDGLEIVDACDDKSTSDKVSSESDKEKSLTNEPRKVKPRMRSKSRSRSKSRDRSMKRSRGKDSPEYRSRRHRTPTKPKIVYNVSPSTPKRGKRSESREYRPRRRARTPTRTNSTRPRSRTPSPCDQKRRRSSDYRRRRPSPSSDDARTRLQLQNALLEEIKRKINEVRPVQPTPHISLSIPPAHSQHPVKVQIYDNTAFVANANPTQAFYPQPVFRPQLISPPIATPSPKTAPFNKNPEEDLVKLLKEGRLSLTDYLMTAATPKASSSTSLKHLREKVKVLCHCQDIIKFLKPDQGRLIRQNAPPQQRKYQSPLRTALELRFRFTSLPERPVKDSYSDALCKVLQKGGIEGKFGDTENQRAVDKVTEALEALKKALSDAVDK</sequence>
<feature type="region of interest" description="Disordered" evidence="1">
    <location>
        <begin position="1240"/>
        <end position="1260"/>
    </location>
</feature>
<feature type="compositionally biased region" description="Basic and acidic residues" evidence="1">
    <location>
        <begin position="2400"/>
        <end position="2420"/>
    </location>
</feature>
<feature type="compositionally biased region" description="Basic residues" evidence="1">
    <location>
        <begin position="2576"/>
        <end position="2588"/>
    </location>
</feature>
<feature type="compositionally biased region" description="Low complexity" evidence="1">
    <location>
        <begin position="2557"/>
        <end position="2572"/>
    </location>
</feature>
<evidence type="ECO:0000313" key="4">
    <source>
        <dbReference type="Proteomes" id="UP001168821"/>
    </source>
</evidence>
<dbReference type="Gene3D" id="1.10.1410.10">
    <property type="match status" value="4"/>
</dbReference>
<feature type="region of interest" description="Disordered" evidence="1">
    <location>
        <begin position="2378"/>
        <end position="2440"/>
    </location>
</feature>
<dbReference type="InterPro" id="IPR043519">
    <property type="entry name" value="NT_sf"/>
</dbReference>
<evidence type="ECO:0000259" key="2">
    <source>
        <dbReference type="Pfam" id="PF22600"/>
    </source>
</evidence>
<evidence type="ECO:0000256" key="1">
    <source>
        <dbReference type="SAM" id="MobiDB-lite"/>
    </source>
</evidence>
<dbReference type="GO" id="GO:0050265">
    <property type="term" value="F:RNA uridylyltransferase activity"/>
    <property type="evidence" value="ECO:0007669"/>
    <property type="project" value="TreeGrafter"/>
</dbReference>
<feature type="compositionally biased region" description="Basic residues" evidence="1">
    <location>
        <begin position="2485"/>
        <end position="2497"/>
    </location>
</feature>
<feature type="region of interest" description="Disordered" evidence="1">
    <location>
        <begin position="1144"/>
        <end position="1219"/>
    </location>
</feature>
<reference evidence="3" key="1">
    <citation type="journal article" date="2023" name="G3 (Bethesda)">
        <title>Whole genome assemblies of Zophobas morio and Tenebrio molitor.</title>
        <authorList>
            <person name="Kaur S."/>
            <person name="Stinson S.A."/>
            <person name="diCenzo G.C."/>
        </authorList>
    </citation>
    <scope>NUCLEOTIDE SEQUENCE</scope>
    <source>
        <strain evidence="3">QUZm001</strain>
    </source>
</reference>
<feature type="compositionally biased region" description="Basic and acidic residues" evidence="1">
    <location>
        <begin position="2498"/>
        <end position="2516"/>
    </location>
</feature>
<feature type="region of interest" description="Disordered" evidence="1">
    <location>
        <begin position="2457"/>
        <end position="2597"/>
    </location>
</feature>
<feature type="compositionally biased region" description="Polar residues" evidence="1">
    <location>
        <begin position="1201"/>
        <end position="1219"/>
    </location>
</feature>
<feature type="compositionally biased region" description="Basic and acidic residues" evidence="1">
    <location>
        <begin position="2459"/>
        <end position="2484"/>
    </location>
</feature>
<evidence type="ECO:0000313" key="3">
    <source>
        <dbReference type="EMBL" id="KAJ3657602.1"/>
    </source>
</evidence>
<dbReference type="PANTHER" id="PTHR12271">
    <property type="entry name" value="POLY A POLYMERASE CID PAP -RELATED"/>
    <property type="match status" value="1"/>
</dbReference>
<dbReference type="Proteomes" id="UP001168821">
    <property type="component" value="Unassembled WGS sequence"/>
</dbReference>
<feature type="compositionally biased region" description="Acidic residues" evidence="1">
    <location>
        <begin position="2429"/>
        <end position="2440"/>
    </location>
</feature>
<dbReference type="GO" id="GO:0031123">
    <property type="term" value="P:RNA 3'-end processing"/>
    <property type="evidence" value="ECO:0007669"/>
    <property type="project" value="TreeGrafter"/>
</dbReference>
<feature type="domain" description="Poly(A) RNA polymerase mitochondrial-like central palm" evidence="2">
    <location>
        <begin position="143"/>
        <end position="273"/>
    </location>
</feature>
<feature type="compositionally biased region" description="Basic and acidic residues" evidence="1">
    <location>
        <begin position="1166"/>
        <end position="1175"/>
    </location>
</feature>
<comment type="caution">
    <text evidence="3">The sequence shown here is derived from an EMBL/GenBank/DDBJ whole genome shotgun (WGS) entry which is preliminary data.</text>
</comment>
<protein>
    <recommendedName>
        <fullName evidence="2">Poly(A) RNA polymerase mitochondrial-like central palm domain-containing protein</fullName>
    </recommendedName>
</protein>
<dbReference type="InterPro" id="IPR054708">
    <property type="entry name" value="MTPAP-like_central"/>
</dbReference>
<dbReference type="CDD" id="cd05402">
    <property type="entry name" value="NT_PAP_TUTase"/>
    <property type="match status" value="1"/>
</dbReference>
<organism evidence="3 4">
    <name type="scientific">Zophobas morio</name>
    <dbReference type="NCBI Taxonomy" id="2755281"/>
    <lineage>
        <taxon>Eukaryota</taxon>
        <taxon>Metazoa</taxon>
        <taxon>Ecdysozoa</taxon>
        <taxon>Arthropoda</taxon>
        <taxon>Hexapoda</taxon>
        <taxon>Insecta</taxon>
        <taxon>Pterygota</taxon>
        <taxon>Neoptera</taxon>
        <taxon>Endopterygota</taxon>
        <taxon>Coleoptera</taxon>
        <taxon>Polyphaga</taxon>
        <taxon>Cucujiformia</taxon>
        <taxon>Tenebrionidae</taxon>
        <taxon>Zophobas</taxon>
    </lineage>
</organism>
<dbReference type="SUPFAM" id="SSF81631">
    <property type="entry name" value="PAP/OAS1 substrate-binding domain"/>
    <property type="match status" value="4"/>
</dbReference>
<dbReference type="SUPFAM" id="SSF81301">
    <property type="entry name" value="Nucleotidyltransferase"/>
    <property type="match status" value="2"/>
</dbReference>
<dbReference type="Pfam" id="PF22600">
    <property type="entry name" value="MTPAP-like_central"/>
    <property type="match status" value="1"/>
</dbReference>
<keyword evidence="4" id="KW-1185">Reference proteome</keyword>
<feature type="compositionally biased region" description="Low complexity" evidence="1">
    <location>
        <begin position="1244"/>
        <end position="1257"/>
    </location>
</feature>
<dbReference type="EMBL" id="JALNTZ010000003">
    <property type="protein sequence ID" value="KAJ3657602.1"/>
    <property type="molecule type" value="Genomic_DNA"/>
</dbReference>
<accession>A0AA38IIQ4</accession>
<dbReference type="PANTHER" id="PTHR12271:SF138">
    <property type="entry name" value="GH05885P"/>
    <property type="match status" value="1"/>
</dbReference>
<dbReference type="Gene3D" id="3.30.460.10">
    <property type="entry name" value="Beta Polymerase, domain 2"/>
    <property type="match status" value="2"/>
</dbReference>
<proteinExistence type="predicted"/>
<name>A0AA38IIQ4_9CUCU</name>